<reference evidence="2 3" key="1">
    <citation type="submission" date="2020-08" db="EMBL/GenBank/DDBJ databases">
        <title>Genomic Encyclopedia of Type Strains, Phase III (KMG-III): the genomes of soil and plant-associated and newly described type strains.</title>
        <authorList>
            <person name="Whitman W."/>
        </authorList>
    </citation>
    <scope>NUCLEOTIDE SEQUENCE [LARGE SCALE GENOMIC DNA]</scope>
    <source>
        <strain evidence="2 3">CECT 8799</strain>
    </source>
</reference>
<protein>
    <submittedName>
        <fullName evidence="2">Uncharacterized protein</fullName>
    </submittedName>
</protein>
<sequence length="96" mass="10553">MSITNRFLAIVVASFCVITTAGAECRKAQVCDDYGRNCQVRQICDSTLDLPSIEVDPLKPLPSTDLKPLPSLELPPLGTTKCEYKQVNGHWQNVCS</sequence>
<proteinExistence type="predicted"/>
<keyword evidence="1" id="KW-0732">Signal</keyword>
<accession>A0A7W4WD26</accession>
<feature type="chain" id="PRO_5031294357" evidence="1">
    <location>
        <begin position="24"/>
        <end position="96"/>
    </location>
</feature>
<feature type="signal peptide" evidence="1">
    <location>
        <begin position="1"/>
        <end position="23"/>
    </location>
</feature>
<name>A0A7W4WD26_9GAMM</name>
<evidence type="ECO:0000313" key="2">
    <source>
        <dbReference type="EMBL" id="MBB3062014.1"/>
    </source>
</evidence>
<evidence type="ECO:0000256" key="1">
    <source>
        <dbReference type="SAM" id="SignalP"/>
    </source>
</evidence>
<dbReference type="AlphaFoldDB" id="A0A7W4WD26"/>
<gene>
    <name evidence="2" type="ORF">FHS09_002858</name>
</gene>
<dbReference type="EMBL" id="JACHWZ010000013">
    <property type="protein sequence ID" value="MBB3062014.1"/>
    <property type="molecule type" value="Genomic_DNA"/>
</dbReference>
<dbReference type="Proteomes" id="UP000535937">
    <property type="component" value="Unassembled WGS sequence"/>
</dbReference>
<keyword evidence="3" id="KW-1185">Reference proteome</keyword>
<organism evidence="2 3">
    <name type="scientific">Microbulbifer rhizosphaerae</name>
    <dbReference type="NCBI Taxonomy" id="1562603"/>
    <lineage>
        <taxon>Bacteria</taxon>
        <taxon>Pseudomonadati</taxon>
        <taxon>Pseudomonadota</taxon>
        <taxon>Gammaproteobacteria</taxon>
        <taxon>Cellvibrionales</taxon>
        <taxon>Microbulbiferaceae</taxon>
        <taxon>Microbulbifer</taxon>
    </lineage>
</organism>
<comment type="caution">
    <text evidence="2">The sequence shown here is derived from an EMBL/GenBank/DDBJ whole genome shotgun (WGS) entry which is preliminary data.</text>
</comment>
<evidence type="ECO:0000313" key="3">
    <source>
        <dbReference type="Proteomes" id="UP000535937"/>
    </source>
</evidence>